<feature type="transmembrane region" description="Helical" evidence="1">
    <location>
        <begin position="63"/>
        <end position="86"/>
    </location>
</feature>
<dbReference type="Proteomes" id="UP000585696">
    <property type="component" value="Unassembled WGS sequence"/>
</dbReference>
<keyword evidence="1" id="KW-0472">Membrane</keyword>
<evidence type="ECO:0000313" key="6">
    <source>
        <dbReference type="EMBL" id="MBC1797881.1"/>
    </source>
</evidence>
<dbReference type="EMBL" id="JAASWV010000016">
    <property type="protein sequence ID" value="MBC2311594.1"/>
    <property type="molecule type" value="Genomic_DNA"/>
</dbReference>
<dbReference type="Proteomes" id="UP000548082">
    <property type="component" value="Unassembled WGS sequence"/>
</dbReference>
<dbReference type="EMBL" id="JAARYH010000006">
    <property type="protein sequence ID" value="MBC2167589.1"/>
    <property type="molecule type" value="Genomic_DNA"/>
</dbReference>
<evidence type="ECO:0000313" key="24">
    <source>
        <dbReference type="Proteomes" id="UP000585696"/>
    </source>
</evidence>
<evidence type="ECO:0000313" key="10">
    <source>
        <dbReference type="EMBL" id="MBC2245279.1"/>
    </source>
</evidence>
<dbReference type="AlphaFoldDB" id="A0A099WFC0"/>
<dbReference type="Proteomes" id="UP000547643">
    <property type="component" value="Unassembled WGS sequence"/>
</dbReference>
<dbReference type="EMBL" id="JAARZA010000007">
    <property type="protein sequence ID" value="MBC2241777.1"/>
    <property type="molecule type" value="Genomic_DNA"/>
</dbReference>
<evidence type="ECO:0000313" key="9">
    <source>
        <dbReference type="EMBL" id="MBC2241777.1"/>
    </source>
</evidence>
<evidence type="ECO:0000313" key="11">
    <source>
        <dbReference type="EMBL" id="MBC2283350.1"/>
    </source>
</evidence>
<evidence type="ECO:0000313" key="21">
    <source>
        <dbReference type="Proteomes" id="UP000550367"/>
    </source>
</evidence>
<evidence type="ECO:0000313" key="16">
    <source>
        <dbReference type="Proteomes" id="UP000529446"/>
    </source>
</evidence>
<evidence type="ECO:0000313" key="18">
    <source>
        <dbReference type="Proteomes" id="UP000543005"/>
    </source>
</evidence>
<dbReference type="GeneID" id="58716401"/>
<proteinExistence type="predicted"/>
<protein>
    <submittedName>
        <fullName evidence="2">Membrane protein</fullName>
    </submittedName>
</protein>
<reference evidence="15 16" key="2">
    <citation type="submission" date="2020-03" db="EMBL/GenBank/DDBJ databases">
        <title>Soil Listeria distribution.</title>
        <authorList>
            <person name="Liao J."/>
            <person name="Wiedmann M."/>
        </authorList>
    </citation>
    <scope>NUCLEOTIDE SEQUENCE [LARGE SCALE GENOMIC DNA]</scope>
    <source>
        <strain evidence="13 23">FSL L7-0039</strain>
        <strain evidence="12 18">FSL L7-0051</strain>
        <strain evidence="11 24">FSL L7-0054</strain>
        <strain evidence="9 22">FSL L7-0149</strain>
        <strain evidence="10 21">FSL L7-0153</strain>
        <strain evidence="8 15">FSL L7-0245</strain>
        <strain evidence="7 16">FSL L7-0360</strain>
        <strain evidence="6 20">FSL L7-0990</strain>
        <strain evidence="5 19">FSL L7-1017</strain>
        <strain evidence="3 17">FSL L7-1387</strain>
        <strain evidence="4 25">FSL L7-1427</strain>
    </source>
</reference>
<name>A0A099WFC0_9LIST</name>
<evidence type="ECO:0000313" key="13">
    <source>
        <dbReference type="EMBL" id="MBC2311594.1"/>
    </source>
</evidence>
<dbReference type="RefSeq" id="WP_036084083.1">
    <property type="nucleotide sequence ID" value="NZ_CBCSHQ010000020.1"/>
</dbReference>
<keyword evidence="1" id="KW-1133">Transmembrane helix</keyword>
<dbReference type="EMBL" id="JAARRU010000001">
    <property type="protein sequence ID" value="MBC1565028.1"/>
    <property type="molecule type" value="Genomic_DNA"/>
</dbReference>
<evidence type="ECO:0000313" key="8">
    <source>
        <dbReference type="EMBL" id="MBC2167589.1"/>
    </source>
</evidence>
<evidence type="ECO:0000313" key="23">
    <source>
        <dbReference type="Proteomes" id="UP000565628"/>
    </source>
</evidence>
<evidence type="ECO:0000313" key="2">
    <source>
        <dbReference type="EMBL" id="KGL43336.1"/>
    </source>
</evidence>
<sequence length="87" mass="9549">MWKAFFSGVGIAALVIIFSLVTTGYSMSSLFSFVLMVLIFASIICSALVSIGRSQNPNRKVQLRWSILLAVAAIPSFIGFVISYYFT</sequence>
<evidence type="ECO:0000313" key="17">
    <source>
        <dbReference type="Proteomes" id="UP000541955"/>
    </source>
</evidence>
<keyword evidence="1" id="KW-0812">Transmembrane</keyword>
<dbReference type="EMBL" id="JAARYY010000009">
    <property type="protein sequence ID" value="MBC2245279.1"/>
    <property type="molecule type" value="Genomic_DNA"/>
</dbReference>
<evidence type="ECO:0000313" key="7">
    <source>
        <dbReference type="EMBL" id="MBC2118284.1"/>
    </source>
</evidence>
<dbReference type="Proteomes" id="UP000543005">
    <property type="component" value="Unassembled WGS sequence"/>
</dbReference>
<dbReference type="Proteomes" id="UP000529446">
    <property type="component" value="Unassembled WGS sequence"/>
</dbReference>
<organism evidence="2 14">
    <name type="scientific">Listeria booriae</name>
    <dbReference type="NCBI Taxonomy" id="1552123"/>
    <lineage>
        <taxon>Bacteria</taxon>
        <taxon>Bacillati</taxon>
        <taxon>Bacillota</taxon>
        <taxon>Bacilli</taxon>
        <taxon>Bacillales</taxon>
        <taxon>Listeriaceae</taxon>
        <taxon>Listeria</taxon>
    </lineage>
</organism>
<evidence type="ECO:0000313" key="22">
    <source>
        <dbReference type="Proteomes" id="UP000553016"/>
    </source>
</evidence>
<dbReference type="EMBL" id="JAARVD010000007">
    <property type="protein sequence ID" value="MBC1797881.1"/>
    <property type="molecule type" value="Genomic_DNA"/>
</dbReference>
<evidence type="ECO:0000313" key="19">
    <source>
        <dbReference type="Proteomes" id="UP000547643"/>
    </source>
</evidence>
<evidence type="ECO:0000313" key="20">
    <source>
        <dbReference type="Proteomes" id="UP000548082"/>
    </source>
</evidence>
<dbReference type="Proteomes" id="UP000541955">
    <property type="component" value="Unassembled WGS sequence"/>
</dbReference>
<evidence type="ECO:0000313" key="14">
    <source>
        <dbReference type="Proteomes" id="UP000029844"/>
    </source>
</evidence>
<dbReference type="EMBL" id="JAARUV010000001">
    <property type="protein sequence ID" value="MBC1778533.1"/>
    <property type="molecule type" value="Genomic_DNA"/>
</dbReference>
<dbReference type="Proteomes" id="UP000565628">
    <property type="component" value="Unassembled WGS sequence"/>
</dbReference>
<evidence type="ECO:0000313" key="3">
    <source>
        <dbReference type="EMBL" id="MBC1561239.1"/>
    </source>
</evidence>
<reference evidence="2 14" key="1">
    <citation type="submission" date="2014-05" db="EMBL/GenBank/DDBJ databases">
        <title>Novel Listeriaceae from food processing environments.</title>
        <authorList>
            <person name="den Bakker H.C."/>
        </authorList>
    </citation>
    <scope>NUCLEOTIDE SEQUENCE [LARGE SCALE GENOMIC DNA]</scope>
    <source>
        <strain evidence="2 14">FSL A5-0281</strain>
    </source>
</reference>
<evidence type="ECO:0000313" key="12">
    <source>
        <dbReference type="EMBL" id="MBC2294611.1"/>
    </source>
</evidence>
<dbReference type="EMBL" id="JAARZS010000006">
    <property type="protein sequence ID" value="MBC2283350.1"/>
    <property type="molecule type" value="Genomic_DNA"/>
</dbReference>
<evidence type="ECO:0000313" key="4">
    <source>
        <dbReference type="EMBL" id="MBC1565028.1"/>
    </source>
</evidence>
<comment type="caution">
    <text evidence="2">The sequence shown here is derived from an EMBL/GenBank/DDBJ whole genome shotgun (WGS) entry which is preliminary data.</text>
</comment>
<gene>
    <name evidence="2" type="ORF">EP57_03020</name>
    <name evidence="3" type="ORF">HB902_04065</name>
    <name evidence="4" type="ORF">HB907_06370</name>
    <name evidence="5" type="ORF">HCA46_06720</name>
    <name evidence="6" type="ORF">HCA55_14160</name>
    <name evidence="7" type="ORF">HCB06_16745</name>
    <name evidence="10" type="ORF">HCB25_14435</name>
    <name evidence="8" type="ORF">HCB26_13520</name>
    <name evidence="9" type="ORF">HCB35_14945</name>
    <name evidence="11" type="ORF">HCB69_03090</name>
    <name evidence="12" type="ORF">HCC36_15415</name>
    <name evidence="13" type="ORF">HCJ81_11885</name>
</gene>
<dbReference type="OrthoDB" id="2365641at2"/>
<dbReference type="Proteomes" id="UP000519573">
    <property type="component" value="Unassembled WGS sequence"/>
</dbReference>
<keyword evidence="14" id="KW-1185">Reference proteome</keyword>
<dbReference type="EMBL" id="JAARXI010000014">
    <property type="protein sequence ID" value="MBC2118284.1"/>
    <property type="molecule type" value="Genomic_DNA"/>
</dbReference>
<dbReference type="EMBL" id="JAARZT010000038">
    <property type="protein sequence ID" value="MBC2294611.1"/>
    <property type="molecule type" value="Genomic_DNA"/>
</dbReference>
<dbReference type="Proteomes" id="UP000553016">
    <property type="component" value="Unassembled WGS sequence"/>
</dbReference>
<evidence type="ECO:0000313" key="5">
    <source>
        <dbReference type="EMBL" id="MBC1778533.1"/>
    </source>
</evidence>
<feature type="transmembrane region" description="Helical" evidence="1">
    <location>
        <begin position="29"/>
        <end position="51"/>
    </location>
</feature>
<dbReference type="EMBL" id="JAARRW010000001">
    <property type="protein sequence ID" value="MBC1561239.1"/>
    <property type="molecule type" value="Genomic_DNA"/>
</dbReference>
<dbReference type="Proteomes" id="UP000550367">
    <property type="component" value="Unassembled WGS sequence"/>
</dbReference>
<evidence type="ECO:0000313" key="15">
    <source>
        <dbReference type="Proteomes" id="UP000519573"/>
    </source>
</evidence>
<dbReference type="Proteomes" id="UP000586951">
    <property type="component" value="Unassembled WGS sequence"/>
</dbReference>
<dbReference type="EMBL" id="JNFA01000006">
    <property type="protein sequence ID" value="KGL43336.1"/>
    <property type="molecule type" value="Genomic_DNA"/>
</dbReference>
<dbReference type="eggNOG" id="ENOG50345R3">
    <property type="taxonomic scope" value="Bacteria"/>
</dbReference>
<accession>A0A099WFC0</accession>
<dbReference type="Proteomes" id="UP000029844">
    <property type="component" value="Unassembled WGS sequence"/>
</dbReference>
<evidence type="ECO:0000313" key="25">
    <source>
        <dbReference type="Proteomes" id="UP000586951"/>
    </source>
</evidence>
<evidence type="ECO:0000256" key="1">
    <source>
        <dbReference type="SAM" id="Phobius"/>
    </source>
</evidence>